<protein>
    <submittedName>
        <fullName evidence="1">Uncharacterized protein</fullName>
    </submittedName>
</protein>
<name>A0ABZ2XDK1_9RHOO</name>
<dbReference type="Proteomes" id="UP001479520">
    <property type="component" value="Chromosome"/>
</dbReference>
<dbReference type="SUPFAM" id="SSF48452">
    <property type="entry name" value="TPR-like"/>
    <property type="match status" value="1"/>
</dbReference>
<dbReference type="InterPro" id="IPR011990">
    <property type="entry name" value="TPR-like_helical_dom_sf"/>
</dbReference>
<dbReference type="RefSeq" id="WP_028995785.1">
    <property type="nucleotide sequence ID" value="NZ_CP151406.1"/>
</dbReference>
<accession>A0ABZ2XDK1</accession>
<evidence type="ECO:0000313" key="2">
    <source>
        <dbReference type="Proteomes" id="UP001479520"/>
    </source>
</evidence>
<sequence>MQLTARRGHFLAFLALLLIFGSVSAYTALRHAAGDLASLKARSQIERWQRDARLKPQIRDIGQARNALVKAIERTPDDPGLHENLAYLYGLRALMARSLPELEHAMLDEVLTHSRMAGARRPMAPYAWANIAMALHRKSEDPVAMWAALDRALAYGRREGGVQIRVAGIILARWDEAGIERQTDLRNMLLNSRGRAAKQLRQMLDSAGRQDLLPQG</sequence>
<dbReference type="Gene3D" id="1.25.40.10">
    <property type="entry name" value="Tetratricopeptide repeat domain"/>
    <property type="match status" value="1"/>
</dbReference>
<organism evidence="1 2">
    <name type="scientific">Azonexus hydrophilus</name>
    <dbReference type="NCBI Taxonomy" id="418702"/>
    <lineage>
        <taxon>Bacteria</taxon>
        <taxon>Pseudomonadati</taxon>
        <taxon>Pseudomonadota</taxon>
        <taxon>Betaproteobacteria</taxon>
        <taxon>Rhodocyclales</taxon>
        <taxon>Azonexaceae</taxon>
        <taxon>Azonexus</taxon>
    </lineage>
</organism>
<evidence type="ECO:0000313" key="1">
    <source>
        <dbReference type="EMBL" id="WZJ20032.1"/>
    </source>
</evidence>
<gene>
    <name evidence="1" type="ORF">AADV58_08645</name>
</gene>
<dbReference type="EMBL" id="CP151406">
    <property type="protein sequence ID" value="WZJ20032.1"/>
    <property type="molecule type" value="Genomic_DNA"/>
</dbReference>
<proteinExistence type="predicted"/>
<keyword evidence="2" id="KW-1185">Reference proteome</keyword>
<reference evidence="1 2" key="1">
    <citation type="submission" date="2024-04" db="EMBL/GenBank/DDBJ databases">
        <title>Dissimilatory iodate-reducing microorganisms contribute to the enrichment of iodine in groundwater.</title>
        <authorList>
            <person name="Jiang Z."/>
        </authorList>
    </citation>
    <scope>NUCLEOTIDE SEQUENCE [LARGE SCALE GENOMIC DNA]</scope>
    <source>
        <strain evidence="1 2">NCP973</strain>
    </source>
</reference>